<dbReference type="Proteomes" id="UP001271769">
    <property type="component" value="Unassembled WGS sequence"/>
</dbReference>
<dbReference type="EMBL" id="JAXCLX010000002">
    <property type="protein sequence ID" value="MDY0872945.1"/>
    <property type="molecule type" value="Genomic_DNA"/>
</dbReference>
<dbReference type="PANTHER" id="PTHR33337">
    <property type="entry name" value="GFA DOMAIN-CONTAINING PROTEIN"/>
    <property type="match status" value="1"/>
</dbReference>
<evidence type="ECO:0000256" key="4">
    <source>
        <dbReference type="ARBA" id="ARBA00023239"/>
    </source>
</evidence>
<keyword evidence="7" id="KW-1185">Reference proteome</keyword>
<keyword evidence="3" id="KW-0862">Zinc</keyword>
<protein>
    <submittedName>
        <fullName evidence="6">GFA family protein</fullName>
    </submittedName>
</protein>
<evidence type="ECO:0000313" key="6">
    <source>
        <dbReference type="EMBL" id="MDY0872945.1"/>
    </source>
</evidence>
<reference evidence="6 7" key="1">
    <citation type="journal article" date="2013" name="Antonie Van Leeuwenhoek">
        <title>Dongia rigui sp. nov., isolated from freshwater of a large wetland in Korea.</title>
        <authorList>
            <person name="Baik K.S."/>
            <person name="Hwang Y.M."/>
            <person name="Choi J.S."/>
            <person name="Kwon J."/>
            <person name="Seong C.N."/>
        </authorList>
    </citation>
    <scope>NUCLEOTIDE SEQUENCE [LARGE SCALE GENOMIC DNA]</scope>
    <source>
        <strain evidence="6 7">04SU4-P</strain>
    </source>
</reference>
<evidence type="ECO:0000256" key="2">
    <source>
        <dbReference type="ARBA" id="ARBA00022723"/>
    </source>
</evidence>
<accession>A0ABU5E168</accession>
<proteinExistence type="inferred from homology"/>
<keyword evidence="2" id="KW-0479">Metal-binding</keyword>
<evidence type="ECO:0000259" key="5">
    <source>
        <dbReference type="PROSITE" id="PS51891"/>
    </source>
</evidence>
<feature type="domain" description="CENP-V/GFA" evidence="5">
    <location>
        <begin position="5"/>
        <end position="108"/>
    </location>
</feature>
<dbReference type="PANTHER" id="PTHR33337:SF40">
    <property type="entry name" value="CENP-V_GFA DOMAIN-CONTAINING PROTEIN-RELATED"/>
    <property type="match status" value="1"/>
</dbReference>
<dbReference type="InterPro" id="IPR006913">
    <property type="entry name" value="CENP-V/GFA"/>
</dbReference>
<sequence>MPDSHEGGCDCGALRYRVTGEPYDTGYCHCRICQRTSGAPLQAFARIKADQFAYIKGTPVVYFSSEHGQREFCAACGSQLLYRGRQAPFDVAFNTPTLDDASAFPPRQHVWCRSRLDWFQTADTLPRQD</sequence>
<evidence type="ECO:0000256" key="1">
    <source>
        <dbReference type="ARBA" id="ARBA00005495"/>
    </source>
</evidence>
<dbReference type="Pfam" id="PF04828">
    <property type="entry name" value="GFA"/>
    <property type="match status" value="1"/>
</dbReference>
<dbReference type="SUPFAM" id="SSF51316">
    <property type="entry name" value="Mss4-like"/>
    <property type="match status" value="1"/>
</dbReference>
<name>A0ABU5E168_9PROT</name>
<comment type="caution">
    <text evidence="6">The sequence shown here is derived from an EMBL/GenBank/DDBJ whole genome shotgun (WGS) entry which is preliminary data.</text>
</comment>
<evidence type="ECO:0000313" key="7">
    <source>
        <dbReference type="Proteomes" id="UP001271769"/>
    </source>
</evidence>
<dbReference type="InterPro" id="IPR011057">
    <property type="entry name" value="Mss4-like_sf"/>
</dbReference>
<keyword evidence="4" id="KW-0456">Lyase</keyword>
<comment type="similarity">
    <text evidence="1">Belongs to the Gfa family.</text>
</comment>
<gene>
    <name evidence="6" type="ORF">SMD31_13465</name>
</gene>
<evidence type="ECO:0000256" key="3">
    <source>
        <dbReference type="ARBA" id="ARBA00022833"/>
    </source>
</evidence>
<dbReference type="Gene3D" id="3.90.1590.10">
    <property type="entry name" value="glutathione-dependent formaldehyde- activating enzyme (gfa)"/>
    <property type="match status" value="1"/>
</dbReference>
<dbReference type="PROSITE" id="PS51891">
    <property type="entry name" value="CENP_V_GFA"/>
    <property type="match status" value="1"/>
</dbReference>
<organism evidence="6 7">
    <name type="scientific">Dongia rigui</name>
    <dbReference type="NCBI Taxonomy" id="940149"/>
    <lineage>
        <taxon>Bacteria</taxon>
        <taxon>Pseudomonadati</taxon>
        <taxon>Pseudomonadota</taxon>
        <taxon>Alphaproteobacteria</taxon>
        <taxon>Rhodospirillales</taxon>
        <taxon>Dongiaceae</taxon>
        <taxon>Dongia</taxon>
    </lineage>
</organism>
<dbReference type="RefSeq" id="WP_320501415.1">
    <property type="nucleotide sequence ID" value="NZ_JAXCLX010000002.1"/>
</dbReference>